<dbReference type="Pfam" id="PF14542">
    <property type="entry name" value="Acetyltransf_CG"/>
    <property type="match status" value="1"/>
</dbReference>
<dbReference type="Proteomes" id="UP001595740">
    <property type="component" value="Unassembled WGS sequence"/>
</dbReference>
<dbReference type="EMBL" id="JBHRXK010000005">
    <property type="protein sequence ID" value="MFC3551744.1"/>
    <property type="molecule type" value="Genomic_DNA"/>
</dbReference>
<keyword evidence="2" id="KW-0012">Acyltransferase</keyword>
<protein>
    <submittedName>
        <fullName evidence="2">GNAT family N-acetyltransferase</fullName>
        <ecNumber evidence="2">2.3.1.-</ecNumber>
    </submittedName>
</protein>
<evidence type="ECO:0000313" key="3">
    <source>
        <dbReference type="Proteomes" id="UP001595740"/>
    </source>
</evidence>
<keyword evidence="2" id="KW-0808">Transferase</keyword>
<feature type="domain" description="N-acetyltransferase" evidence="1">
    <location>
        <begin position="7"/>
        <end position="92"/>
    </location>
</feature>
<name>A0ABV7RQ50_9GAMM</name>
<dbReference type="InterPro" id="IPR016181">
    <property type="entry name" value="Acyl_CoA_acyltransferase"/>
</dbReference>
<dbReference type="PROSITE" id="PS51729">
    <property type="entry name" value="GNAT_YJDJ"/>
    <property type="match status" value="1"/>
</dbReference>
<accession>A0ABV7RQ50</accession>
<dbReference type="Gene3D" id="3.40.630.30">
    <property type="match status" value="1"/>
</dbReference>
<dbReference type="InterPro" id="IPR045057">
    <property type="entry name" value="Gcn5-rel_NAT"/>
</dbReference>
<gene>
    <name evidence="2" type="ORF">ACFOLC_12070</name>
</gene>
<dbReference type="InterPro" id="IPR031165">
    <property type="entry name" value="GNAT_YJDJ"/>
</dbReference>
<dbReference type="RefSeq" id="WP_386759511.1">
    <property type="nucleotide sequence ID" value="NZ_JBHRXK010000005.1"/>
</dbReference>
<sequence length="92" mass="10023">MTTHAIQHDPAAEVFTTTVDGVEARLDYHLADGWMVITHTGVPDAIGGRGIAGELVRAAFEHARAQGWNVRPACSYAAAWVERHPEYNQLLG</sequence>
<dbReference type="PANTHER" id="PTHR31435:SF9">
    <property type="entry name" value="PROTEIN NATD1"/>
    <property type="match status" value="1"/>
</dbReference>
<organism evidence="2 3">
    <name type="scientific">Lysobacter cavernae</name>
    <dbReference type="NCBI Taxonomy" id="1685901"/>
    <lineage>
        <taxon>Bacteria</taxon>
        <taxon>Pseudomonadati</taxon>
        <taxon>Pseudomonadota</taxon>
        <taxon>Gammaproteobacteria</taxon>
        <taxon>Lysobacterales</taxon>
        <taxon>Lysobacteraceae</taxon>
        <taxon>Lysobacter</taxon>
    </lineage>
</organism>
<evidence type="ECO:0000313" key="2">
    <source>
        <dbReference type="EMBL" id="MFC3551744.1"/>
    </source>
</evidence>
<dbReference type="SUPFAM" id="SSF55729">
    <property type="entry name" value="Acyl-CoA N-acyltransferases (Nat)"/>
    <property type="match status" value="1"/>
</dbReference>
<proteinExistence type="predicted"/>
<reference evidence="3" key="1">
    <citation type="journal article" date="2019" name="Int. J. Syst. Evol. Microbiol.">
        <title>The Global Catalogue of Microorganisms (GCM) 10K type strain sequencing project: providing services to taxonomists for standard genome sequencing and annotation.</title>
        <authorList>
            <consortium name="The Broad Institute Genomics Platform"/>
            <consortium name="The Broad Institute Genome Sequencing Center for Infectious Disease"/>
            <person name="Wu L."/>
            <person name="Ma J."/>
        </authorList>
    </citation>
    <scope>NUCLEOTIDE SEQUENCE [LARGE SCALE GENOMIC DNA]</scope>
    <source>
        <strain evidence="3">KCTC 42875</strain>
    </source>
</reference>
<dbReference type="PANTHER" id="PTHR31435">
    <property type="entry name" value="PROTEIN NATD1"/>
    <property type="match status" value="1"/>
</dbReference>
<dbReference type="EC" id="2.3.1.-" evidence="2"/>
<dbReference type="GO" id="GO:0016746">
    <property type="term" value="F:acyltransferase activity"/>
    <property type="evidence" value="ECO:0007669"/>
    <property type="project" value="UniProtKB-KW"/>
</dbReference>
<evidence type="ECO:0000259" key="1">
    <source>
        <dbReference type="PROSITE" id="PS51729"/>
    </source>
</evidence>
<comment type="caution">
    <text evidence="2">The sequence shown here is derived from an EMBL/GenBank/DDBJ whole genome shotgun (WGS) entry which is preliminary data.</text>
</comment>
<keyword evidence="3" id="KW-1185">Reference proteome</keyword>